<dbReference type="InterPro" id="IPR029056">
    <property type="entry name" value="Ribokinase-like"/>
</dbReference>
<dbReference type="GO" id="GO:0005829">
    <property type="term" value="C:cytosol"/>
    <property type="evidence" value="ECO:0007669"/>
    <property type="project" value="TreeGrafter"/>
</dbReference>
<dbReference type="EMBL" id="AZFQ01000055">
    <property type="protein sequence ID" value="KRL96770.1"/>
    <property type="molecule type" value="Genomic_DNA"/>
</dbReference>
<dbReference type="Gene3D" id="3.40.1190.20">
    <property type="match status" value="1"/>
</dbReference>
<evidence type="ECO:0000313" key="7">
    <source>
        <dbReference type="EMBL" id="KRL96770.1"/>
    </source>
</evidence>
<protein>
    <recommendedName>
        <fullName evidence="1">pyridoxal kinase</fullName>
        <ecNumber evidence="1">2.7.1.35</ecNumber>
    </recommendedName>
</protein>
<dbReference type="Pfam" id="PF08543">
    <property type="entry name" value="Phos_pyr_kin"/>
    <property type="match status" value="1"/>
</dbReference>
<name>A0A0R1V1B9_9LACO</name>
<comment type="caution">
    <text evidence="7">The sequence shown here is derived from an EMBL/GenBank/DDBJ whole genome shotgun (WGS) entry which is preliminary data.</text>
</comment>
<keyword evidence="4 7" id="KW-0418">Kinase</keyword>
<keyword evidence="2" id="KW-0808">Transferase</keyword>
<keyword evidence="5" id="KW-0067">ATP-binding</keyword>
<keyword evidence="8" id="KW-1185">Reference proteome</keyword>
<dbReference type="Proteomes" id="UP000051166">
    <property type="component" value="Unassembled WGS sequence"/>
</dbReference>
<accession>A0A0R1V1B9</accession>
<dbReference type="AlphaFoldDB" id="A0A0R1V1B9"/>
<dbReference type="GO" id="GO:0005524">
    <property type="term" value="F:ATP binding"/>
    <property type="evidence" value="ECO:0007669"/>
    <property type="project" value="UniProtKB-KW"/>
</dbReference>
<evidence type="ECO:0000256" key="1">
    <source>
        <dbReference type="ARBA" id="ARBA00012104"/>
    </source>
</evidence>
<dbReference type="PANTHER" id="PTHR10534:SF2">
    <property type="entry name" value="PYRIDOXAL KINASE"/>
    <property type="match status" value="1"/>
</dbReference>
<dbReference type="InterPro" id="IPR004625">
    <property type="entry name" value="PyrdxlKinase"/>
</dbReference>
<reference evidence="7 8" key="1">
    <citation type="journal article" date="2015" name="Genome Announc.">
        <title>Expanding the biotechnology potential of lactobacilli through comparative genomics of 213 strains and associated genera.</title>
        <authorList>
            <person name="Sun Z."/>
            <person name="Harris H.M."/>
            <person name="McCann A."/>
            <person name="Guo C."/>
            <person name="Argimon S."/>
            <person name="Zhang W."/>
            <person name="Yang X."/>
            <person name="Jeffery I.B."/>
            <person name="Cooney J.C."/>
            <person name="Kagawa T.F."/>
            <person name="Liu W."/>
            <person name="Song Y."/>
            <person name="Salvetti E."/>
            <person name="Wrobel A."/>
            <person name="Rasinkangas P."/>
            <person name="Parkhill J."/>
            <person name="Rea M.C."/>
            <person name="O'Sullivan O."/>
            <person name="Ritari J."/>
            <person name="Douillard F.P."/>
            <person name="Paul Ross R."/>
            <person name="Yang R."/>
            <person name="Briner A.E."/>
            <person name="Felis G.E."/>
            <person name="de Vos W.M."/>
            <person name="Barrangou R."/>
            <person name="Klaenhammer T.R."/>
            <person name="Caufield P.W."/>
            <person name="Cui Y."/>
            <person name="Zhang H."/>
            <person name="O'Toole P.W."/>
        </authorList>
    </citation>
    <scope>NUCLEOTIDE SEQUENCE [LARGE SCALE GENOMIC DNA]</scope>
    <source>
        <strain evidence="7 8">DSM 16230</strain>
    </source>
</reference>
<organism evidence="7 8">
    <name type="scientific">Liquorilactobacillus satsumensis DSM 16230 = JCM 12392</name>
    <dbReference type="NCBI Taxonomy" id="1423801"/>
    <lineage>
        <taxon>Bacteria</taxon>
        <taxon>Bacillati</taxon>
        <taxon>Bacillota</taxon>
        <taxon>Bacilli</taxon>
        <taxon>Lactobacillales</taxon>
        <taxon>Lactobacillaceae</taxon>
        <taxon>Liquorilactobacillus</taxon>
    </lineage>
</organism>
<dbReference type="GO" id="GO:0009443">
    <property type="term" value="P:pyridoxal 5'-phosphate salvage"/>
    <property type="evidence" value="ECO:0007669"/>
    <property type="project" value="InterPro"/>
</dbReference>
<dbReference type="PANTHER" id="PTHR10534">
    <property type="entry name" value="PYRIDOXAL KINASE"/>
    <property type="match status" value="1"/>
</dbReference>
<dbReference type="PATRIC" id="fig|1423801.4.peg.2095"/>
<dbReference type="EC" id="2.7.1.35" evidence="1"/>
<evidence type="ECO:0000259" key="6">
    <source>
        <dbReference type="Pfam" id="PF08543"/>
    </source>
</evidence>
<feature type="domain" description="Pyridoxamine kinase/Phosphomethylpyrimidine kinase" evidence="6">
    <location>
        <begin position="53"/>
        <end position="237"/>
    </location>
</feature>
<sequence>MTVALPLLGALGFRPTILPTALLSTHTGGLGANTYLDLSSEMTKIIAHWETLPLSFSAIYLGYLGNKAVDVLLKERLRIGTAKSLWLIDPVMGDHGRLYRGFTAAYVTKMRKLAAHASLLTPNVTEAQLLLGQTCTSGTISNAQAHSIVGALKQKFTASAILLTGVQLNNGQIGVFGSDAISREIWELQRKKLPGSYFGTGDLFASILLATLLKKKKLKTAATSAMDFVSACIENAQTEKNRDSRFGLDYSQQLSVLLKQLT</sequence>
<dbReference type="GO" id="GO:0008478">
    <property type="term" value="F:pyridoxal kinase activity"/>
    <property type="evidence" value="ECO:0007669"/>
    <property type="project" value="UniProtKB-EC"/>
</dbReference>
<evidence type="ECO:0000256" key="5">
    <source>
        <dbReference type="ARBA" id="ARBA00022840"/>
    </source>
</evidence>
<keyword evidence="3" id="KW-0547">Nucleotide-binding</keyword>
<dbReference type="SUPFAM" id="SSF53613">
    <property type="entry name" value="Ribokinase-like"/>
    <property type="match status" value="1"/>
</dbReference>
<evidence type="ECO:0000256" key="3">
    <source>
        <dbReference type="ARBA" id="ARBA00022741"/>
    </source>
</evidence>
<evidence type="ECO:0000256" key="2">
    <source>
        <dbReference type="ARBA" id="ARBA00022679"/>
    </source>
</evidence>
<dbReference type="STRING" id="1423801.FD50_GL002051"/>
<dbReference type="InterPro" id="IPR013749">
    <property type="entry name" value="PM/HMP-P_kinase-1"/>
</dbReference>
<evidence type="ECO:0000313" key="8">
    <source>
        <dbReference type="Proteomes" id="UP000051166"/>
    </source>
</evidence>
<proteinExistence type="predicted"/>
<gene>
    <name evidence="7" type="ORF">FD50_GL002051</name>
</gene>
<evidence type="ECO:0000256" key="4">
    <source>
        <dbReference type="ARBA" id="ARBA00022777"/>
    </source>
</evidence>